<dbReference type="AlphaFoldDB" id="A0AAE9XN33"/>
<dbReference type="InterPro" id="IPR005534">
    <property type="entry name" value="Curli_assmbl/transp-comp_CsgG"/>
</dbReference>
<reference evidence="2" key="1">
    <citation type="submission" date="2023-01" db="EMBL/GenBank/DDBJ databases">
        <title>The genome sequence of Kordiimonadaceae bacterium 6D33.</title>
        <authorList>
            <person name="Liu Y."/>
        </authorList>
    </citation>
    <scope>NUCLEOTIDE SEQUENCE</scope>
    <source>
        <strain evidence="2">6D33</strain>
    </source>
</reference>
<organism evidence="2 3">
    <name type="scientific">Gimibacter soli</name>
    <dbReference type="NCBI Taxonomy" id="3024400"/>
    <lineage>
        <taxon>Bacteria</taxon>
        <taxon>Pseudomonadati</taxon>
        <taxon>Pseudomonadota</taxon>
        <taxon>Alphaproteobacteria</taxon>
        <taxon>Kordiimonadales</taxon>
        <taxon>Temperatibacteraceae</taxon>
        <taxon>Gimibacter</taxon>
    </lineage>
</organism>
<proteinExistence type="predicted"/>
<sequence>MTIRTMGPVAAVFATVAMLITPSSVLAKDVQKVKDEKSAQIPHCDKKLGALAVVEPENQWWRQYELGSPEALIKVFVMKSGCFTLVDRGKGMVALQAERALASGGDLRRGSNIGAGQMKAADYVLVPDLVSSNSSAGGNAIGGLVGGLLGGRTAGAIAGGISIKKKTANVVLTVTDVRSSEQVAMVEGHAKKKDLGWGAGGGLFSGGFLGAAGASGYENTEIGQVITLAYLQAYTDLVSQFSALPDNASEENFSQAVNMVKPGRMYTTADPASAVVRPVDPGMMLYPTGNKEGVMWEVEDELGNKGWVSSILFELAK</sequence>
<feature type="signal peptide" evidence="1">
    <location>
        <begin position="1"/>
        <end position="27"/>
    </location>
</feature>
<feature type="chain" id="PRO_5042100628" evidence="1">
    <location>
        <begin position="28"/>
        <end position="317"/>
    </location>
</feature>
<evidence type="ECO:0000313" key="2">
    <source>
        <dbReference type="EMBL" id="WCL53674.1"/>
    </source>
</evidence>
<gene>
    <name evidence="2" type="ORF">PH603_14130</name>
</gene>
<evidence type="ECO:0000256" key="1">
    <source>
        <dbReference type="SAM" id="SignalP"/>
    </source>
</evidence>
<dbReference type="GO" id="GO:0030288">
    <property type="term" value="C:outer membrane-bounded periplasmic space"/>
    <property type="evidence" value="ECO:0007669"/>
    <property type="project" value="InterPro"/>
</dbReference>
<dbReference type="RefSeq" id="WP_289503198.1">
    <property type="nucleotide sequence ID" value="NZ_CP116805.1"/>
</dbReference>
<dbReference type="KEGG" id="gso:PH603_14130"/>
<dbReference type="EMBL" id="CP116805">
    <property type="protein sequence ID" value="WCL53674.1"/>
    <property type="molecule type" value="Genomic_DNA"/>
</dbReference>
<keyword evidence="3" id="KW-1185">Reference proteome</keyword>
<protein>
    <submittedName>
        <fullName evidence="2">CsgG/HfaB family protein</fullName>
    </submittedName>
</protein>
<keyword evidence="1" id="KW-0732">Signal</keyword>
<accession>A0AAE9XN33</accession>
<evidence type="ECO:0000313" key="3">
    <source>
        <dbReference type="Proteomes" id="UP001217500"/>
    </source>
</evidence>
<dbReference type="Proteomes" id="UP001217500">
    <property type="component" value="Chromosome"/>
</dbReference>
<name>A0AAE9XN33_9PROT</name>
<dbReference type="Pfam" id="PF03783">
    <property type="entry name" value="CsgG"/>
    <property type="match status" value="1"/>
</dbReference>